<organism evidence="1">
    <name type="scientific">Lepeophtheirus salmonis</name>
    <name type="common">Salmon louse</name>
    <name type="synonym">Caligus salmonis</name>
    <dbReference type="NCBI Taxonomy" id="72036"/>
    <lineage>
        <taxon>Eukaryota</taxon>
        <taxon>Metazoa</taxon>
        <taxon>Ecdysozoa</taxon>
        <taxon>Arthropoda</taxon>
        <taxon>Crustacea</taxon>
        <taxon>Multicrustacea</taxon>
        <taxon>Hexanauplia</taxon>
        <taxon>Copepoda</taxon>
        <taxon>Siphonostomatoida</taxon>
        <taxon>Caligidae</taxon>
        <taxon>Lepeophtheirus</taxon>
    </lineage>
</organism>
<proteinExistence type="predicted"/>
<protein>
    <submittedName>
        <fullName evidence="1">Uncharacterized protein</fullName>
    </submittedName>
</protein>
<dbReference type="AlphaFoldDB" id="A0A0K2UT38"/>
<dbReference type="EMBL" id="HACA01024067">
    <property type="protein sequence ID" value="CDW41428.1"/>
    <property type="molecule type" value="Transcribed_RNA"/>
</dbReference>
<accession>A0A0K2UT38</accession>
<evidence type="ECO:0000313" key="1">
    <source>
        <dbReference type="EMBL" id="CDW41428.1"/>
    </source>
</evidence>
<name>A0A0K2UT38_LEPSM</name>
<reference evidence="1" key="1">
    <citation type="submission" date="2014-05" db="EMBL/GenBank/DDBJ databases">
        <authorList>
            <person name="Chronopoulou M."/>
        </authorList>
    </citation>
    <scope>NUCLEOTIDE SEQUENCE</scope>
    <source>
        <tissue evidence="1">Whole organism</tissue>
    </source>
</reference>
<feature type="non-terminal residue" evidence="1">
    <location>
        <position position="1"/>
    </location>
</feature>
<sequence>IDYLFRLSCFYSIIEFNNQVLTHHIERNLVSCWLGGCELIKQQQ</sequence>